<reference evidence="2" key="1">
    <citation type="submission" date="2023-11" db="EMBL/GenBank/DDBJ databases">
        <title>MicrobeMod: A computational toolkit for identifying prokaryotic methylation and restriction-modification with nanopore sequencing.</title>
        <authorList>
            <person name="Crits-Christoph A."/>
            <person name="Kang S.C."/>
            <person name="Lee H."/>
            <person name="Ostrov N."/>
        </authorList>
    </citation>
    <scope>NUCLEOTIDE SEQUENCE</scope>
    <source>
        <strain evidence="2">ATCC 51242</strain>
    </source>
</reference>
<dbReference type="Proteomes" id="UP001281130">
    <property type="component" value="Unassembled WGS sequence"/>
</dbReference>
<dbReference type="CDD" id="cd16148">
    <property type="entry name" value="sulfatase_like"/>
    <property type="match status" value="1"/>
</dbReference>
<dbReference type="Gene3D" id="3.40.720.10">
    <property type="entry name" value="Alkaline Phosphatase, subunit A"/>
    <property type="match status" value="1"/>
</dbReference>
<proteinExistence type="predicted"/>
<dbReference type="InterPro" id="IPR006311">
    <property type="entry name" value="TAT_signal"/>
</dbReference>
<dbReference type="GO" id="GO:0016787">
    <property type="term" value="F:hydrolase activity"/>
    <property type="evidence" value="ECO:0007669"/>
    <property type="project" value="UniProtKB-KW"/>
</dbReference>
<accession>A0AB35T5P9</accession>
<sequence length="488" mass="55271">MSRLSRRDFLKVAGAGVAGATVVGVGSGCAESSYLPSGGSRMNVVVVLLDSLRKDHVGALGNSWIKTPNLDALAGESLSFTRAFPESIPTIPARRSIYTGTRTWPFRNWIPQKGETFFPAGWQRIPEEQVSVTELLSDEGFQTALITDTQHEFKASMNFQRGFDVFDFIRGQERDRWKAISSADEELVERFTIPGNDASMRDKVRQYVANTRWRRGEEDYFAPLVFRRSMEYLEVARESQPFFLVIDSFDPHEPWDPPKKYTDLYDDPDYSGREPTSPNYGASNYLSEREIERMRALYAGEVTMTDKWFGDFMNRLDSLALLDSTLVIVTSDHGVSLAEHGYTGKVSEAIWPELTDIPFFIRHPEGRGAGQESDFYASLHDIAPTVLSQVDLPVHEQMTGQDLSPLLDGDPPNEERPYFTLGYNDHSSARDDDYVLVCRSDGENPRLYDLREDPNMDRDIASGNEDVVRRMYDEYILRDAGGEPPPLY</sequence>
<evidence type="ECO:0000259" key="1">
    <source>
        <dbReference type="Pfam" id="PF00884"/>
    </source>
</evidence>
<gene>
    <name evidence="2" type="ORF">SIL72_13415</name>
</gene>
<dbReference type="PANTHER" id="PTHR43751">
    <property type="entry name" value="SULFATASE"/>
    <property type="match status" value="1"/>
</dbReference>
<dbReference type="Pfam" id="PF00884">
    <property type="entry name" value="Sulfatase"/>
    <property type="match status" value="1"/>
</dbReference>
<comment type="caution">
    <text evidence="2">The sequence shown here is derived from an EMBL/GenBank/DDBJ whole genome shotgun (WGS) entry which is preliminary data.</text>
</comment>
<organism evidence="2 3">
    <name type="scientific">Rubrobacter radiotolerans</name>
    <name type="common">Arthrobacter radiotolerans</name>
    <dbReference type="NCBI Taxonomy" id="42256"/>
    <lineage>
        <taxon>Bacteria</taxon>
        <taxon>Bacillati</taxon>
        <taxon>Actinomycetota</taxon>
        <taxon>Rubrobacteria</taxon>
        <taxon>Rubrobacterales</taxon>
        <taxon>Rubrobacteraceae</taxon>
        <taxon>Rubrobacter</taxon>
    </lineage>
</organism>
<dbReference type="RefSeq" id="WP_084263954.1">
    <property type="nucleotide sequence ID" value="NZ_CP007514.1"/>
</dbReference>
<dbReference type="SUPFAM" id="SSF53649">
    <property type="entry name" value="Alkaline phosphatase-like"/>
    <property type="match status" value="1"/>
</dbReference>
<dbReference type="InterPro" id="IPR000917">
    <property type="entry name" value="Sulfatase_N"/>
</dbReference>
<dbReference type="AlphaFoldDB" id="A0AB35T5P9"/>
<dbReference type="PANTHER" id="PTHR43751:SF3">
    <property type="entry name" value="SULFATASE N-TERMINAL DOMAIN-CONTAINING PROTEIN"/>
    <property type="match status" value="1"/>
</dbReference>
<protein>
    <submittedName>
        <fullName evidence="2">Sulfatase-like hydrolase/transferase</fullName>
    </submittedName>
</protein>
<dbReference type="InterPro" id="IPR017850">
    <property type="entry name" value="Alkaline_phosphatase_core_sf"/>
</dbReference>
<evidence type="ECO:0000313" key="2">
    <source>
        <dbReference type="EMBL" id="MDX5895019.1"/>
    </source>
</evidence>
<evidence type="ECO:0000313" key="3">
    <source>
        <dbReference type="Proteomes" id="UP001281130"/>
    </source>
</evidence>
<dbReference type="NCBIfam" id="TIGR01409">
    <property type="entry name" value="TAT_signal_seq"/>
    <property type="match status" value="1"/>
</dbReference>
<dbReference type="EMBL" id="JAWXXX010000001">
    <property type="protein sequence ID" value="MDX5895019.1"/>
    <property type="molecule type" value="Genomic_DNA"/>
</dbReference>
<dbReference type="PROSITE" id="PS51318">
    <property type="entry name" value="TAT"/>
    <property type="match status" value="1"/>
</dbReference>
<name>A0AB35T5P9_RUBRA</name>
<dbReference type="InterPro" id="IPR019546">
    <property type="entry name" value="TAT_signal_bac_arc"/>
</dbReference>
<dbReference type="InterPro" id="IPR052701">
    <property type="entry name" value="GAG_Ulvan_Degrading_Sulfatases"/>
</dbReference>
<feature type="domain" description="Sulfatase N-terminal" evidence="1">
    <location>
        <begin position="43"/>
        <end position="391"/>
    </location>
</feature>
<dbReference type="PROSITE" id="PS51257">
    <property type="entry name" value="PROKAR_LIPOPROTEIN"/>
    <property type="match status" value="1"/>
</dbReference>
<keyword evidence="2" id="KW-0378">Hydrolase</keyword>